<proteinExistence type="predicted"/>
<organism evidence="1 2">
    <name type="scientific">Streptomyces mirabilis</name>
    <dbReference type="NCBI Taxonomy" id="68239"/>
    <lineage>
        <taxon>Bacteria</taxon>
        <taxon>Bacillati</taxon>
        <taxon>Actinomycetota</taxon>
        <taxon>Actinomycetes</taxon>
        <taxon>Kitasatosporales</taxon>
        <taxon>Streptomycetaceae</taxon>
        <taxon>Streptomyces</taxon>
    </lineage>
</organism>
<sequence>MPAQEALPPTLIVDRVVRRHEEINRMVDVGYPLSEIARRLGLDRT</sequence>
<accession>A0A1I2X0H0</accession>
<dbReference type="Proteomes" id="UP000181942">
    <property type="component" value="Unassembled WGS sequence"/>
</dbReference>
<dbReference type="AlphaFoldDB" id="A0A1I2X0H0"/>
<evidence type="ECO:0000313" key="1">
    <source>
        <dbReference type="EMBL" id="SFH06517.1"/>
    </source>
</evidence>
<evidence type="ECO:0000313" key="2">
    <source>
        <dbReference type="Proteomes" id="UP000181942"/>
    </source>
</evidence>
<reference evidence="1 2" key="1">
    <citation type="submission" date="2016-10" db="EMBL/GenBank/DDBJ databases">
        <authorList>
            <person name="de Groot N.N."/>
        </authorList>
    </citation>
    <scope>NUCLEOTIDE SEQUENCE [LARGE SCALE GENOMIC DNA]</scope>
    <source>
        <strain evidence="1 2">OK461</strain>
    </source>
</reference>
<protein>
    <submittedName>
        <fullName evidence="1">Uncharacterized protein</fullName>
    </submittedName>
</protein>
<dbReference type="EMBL" id="FONR01000041">
    <property type="protein sequence ID" value="SFH06517.1"/>
    <property type="molecule type" value="Genomic_DNA"/>
</dbReference>
<name>A0A1I2X0H0_9ACTN</name>
<gene>
    <name evidence="1" type="ORF">SAMN02787118_14132</name>
</gene>
<dbReference type="RefSeq" id="WP_177324396.1">
    <property type="nucleotide sequence ID" value="NZ_FONR01000041.1"/>
</dbReference>